<proteinExistence type="predicted"/>
<dbReference type="RefSeq" id="WP_344695932.1">
    <property type="nucleotide sequence ID" value="NZ_BAABBR010000001.1"/>
</dbReference>
<keyword evidence="3" id="KW-1185">Reference proteome</keyword>
<evidence type="ECO:0000313" key="2">
    <source>
        <dbReference type="EMBL" id="GAA4032360.1"/>
    </source>
</evidence>
<dbReference type="InterPro" id="IPR027372">
    <property type="entry name" value="Phytase-like_dom"/>
</dbReference>
<name>A0ABP7TX57_9SPHN</name>
<dbReference type="EMBL" id="BAABBR010000001">
    <property type="protein sequence ID" value="GAA4032360.1"/>
    <property type="molecule type" value="Genomic_DNA"/>
</dbReference>
<dbReference type="Proteomes" id="UP001424459">
    <property type="component" value="Unassembled WGS sequence"/>
</dbReference>
<feature type="domain" description="Phytase-like" evidence="1">
    <location>
        <begin position="86"/>
        <end position="302"/>
    </location>
</feature>
<reference evidence="3" key="1">
    <citation type="journal article" date="2019" name="Int. J. Syst. Evol. Microbiol.">
        <title>The Global Catalogue of Microorganisms (GCM) 10K type strain sequencing project: providing services to taxonomists for standard genome sequencing and annotation.</title>
        <authorList>
            <consortium name="The Broad Institute Genomics Platform"/>
            <consortium name="The Broad Institute Genome Sequencing Center for Infectious Disease"/>
            <person name="Wu L."/>
            <person name="Ma J."/>
        </authorList>
    </citation>
    <scope>NUCLEOTIDE SEQUENCE [LARGE SCALE GENOMIC DNA]</scope>
    <source>
        <strain evidence="3">JCM 17564</strain>
    </source>
</reference>
<organism evidence="2 3">
    <name type="scientific">Sphingomonas rosea</name>
    <dbReference type="NCBI Taxonomy" id="335605"/>
    <lineage>
        <taxon>Bacteria</taxon>
        <taxon>Pseudomonadati</taxon>
        <taxon>Pseudomonadota</taxon>
        <taxon>Alphaproteobacteria</taxon>
        <taxon>Sphingomonadales</taxon>
        <taxon>Sphingomonadaceae</taxon>
        <taxon>Sphingomonas</taxon>
    </lineage>
</organism>
<accession>A0ABP7TX57</accession>
<evidence type="ECO:0000313" key="3">
    <source>
        <dbReference type="Proteomes" id="UP001424459"/>
    </source>
</evidence>
<sequence length="331" mass="35394">MRDSQLNEPERRPQHLFRLLRLPAALATLLMVAILHGDGIDSSPDRVPAPPSMAAIHYTPIPLPALGGPTGWRVTGAWKVSGTEPRLAGLSGLLIGDSGHLLAISDSGVLVTLPKPGSKGPGRFADLPDGPGVPTFRRFRDSEAIARQGAQTWVTFENRHSLWIYGGGPPRRLALPAQGWKRNAGVEAMVFTRAGLLMLPEESDSALLYRGGRRFASLSLAGRTGGIADATRLPDGRVIVAVREVTALGLRNRLALLERDGAGLRLRRIARLSLGPFDNVEGLAAERLADGATRLWAVTDNDGWRRTLLLRIDISEGAAANAPAPRAVSGQ</sequence>
<protein>
    <recommendedName>
        <fullName evidence="1">Phytase-like domain-containing protein</fullName>
    </recommendedName>
</protein>
<evidence type="ECO:0000259" key="1">
    <source>
        <dbReference type="Pfam" id="PF13449"/>
    </source>
</evidence>
<gene>
    <name evidence="2" type="ORF">GCM10022281_10020</name>
</gene>
<dbReference type="Pfam" id="PF13449">
    <property type="entry name" value="Phytase-like"/>
    <property type="match status" value="1"/>
</dbReference>
<comment type="caution">
    <text evidence="2">The sequence shown here is derived from an EMBL/GenBank/DDBJ whole genome shotgun (WGS) entry which is preliminary data.</text>
</comment>